<organism evidence="2 3">
    <name type="scientific">Salmonella enterica I</name>
    <dbReference type="NCBI Taxonomy" id="59201"/>
    <lineage>
        <taxon>Bacteria</taxon>
        <taxon>Pseudomonadati</taxon>
        <taxon>Pseudomonadota</taxon>
        <taxon>Gammaproteobacteria</taxon>
        <taxon>Enterobacterales</taxon>
        <taxon>Enterobacteriaceae</taxon>
        <taxon>Salmonella</taxon>
    </lineage>
</organism>
<keyword evidence="1" id="KW-1133">Transmembrane helix</keyword>
<dbReference type="InterPro" id="IPR003474">
    <property type="entry name" value="Glcn_transporter"/>
</dbReference>
<dbReference type="PANTHER" id="PTHR30354">
    <property type="entry name" value="GNT FAMILY GLUCONATE TRANSPORTER"/>
    <property type="match status" value="1"/>
</dbReference>
<protein>
    <submittedName>
        <fullName evidence="2">Permease</fullName>
    </submittedName>
</protein>
<evidence type="ECO:0000256" key="1">
    <source>
        <dbReference type="SAM" id="Phobius"/>
    </source>
</evidence>
<dbReference type="Pfam" id="PF02447">
    <property type="entry name" value="GntP_permease"/>
    <property type="match status" value="1"/>
</dbReference>
<dbReference type="GO" id="GO:0015128">
    <property type="term" value="F:gluconate transmembrane transporter activity"/>
    <property type="evidence" value="ECO:0007669"/>
    <property type="project" value="InterPro"/>
</dbReference>
<dbReference type="GO" id="GO:0005886">
    <property type="term" value="C:plasma membrane"/>
    <property type="evidence" value="ECO:0007669"/>
    <property type="project" value="TreeGrafter"/>
</dbReference>
<proteinExistence type="predicted"/>
<accession>A0A379WLC5</accession>
<dbReference type="Proteomes" id="UP000254712">
    <property type="component" value="Unassembled WGS sequence"/>
</dbReference>
<dbReference type="AlphaFoldDB" id="A0A379WLC5"/>
<keyword evidence="1" id="KW-0812">Transmembrane</keyword>
<feature type="transmembrane region" description="Helical" evidence="1">
    <location>
        <begin position="6"/>
        <end position="23"/>
    </location>
</feature>
<keyword evidence="1" id="KW-0472">Membrane</keyword>
<dbReference type="EMBL" id="UGXT01000002">
    <property type="protein sequence ID" value="SUH34644.1"/>
    <property type="molecule type" value="Genomic_DNA"/>
</dbReference>
<evidence type="ECO:0000313" key="2">
    <source>
        <dbReference type="EMBL" id="SUH34644.1"/>
    </source>
</evidence>
<feature type="transmembrane region" description="Helical" evidence="1">
    <location>
        <begin position="88"/>
        <end position="110"/>
    </location>
</feature>
<evidence type="ECO:0000313" key="3">
    <source>
        <dbReference type="Proteomes" id="UP000254712"/>
    </source>
</evidence>
<dbReference type="PANTHER" id="PTHR30354:SF11">
    <property type="entry name" value="PERMEASE"/>
    <property type="match status" value="1"/>
</dbReference>
<reference evidence="2 3" key="1">
    <citation type="submission" date="2018-06" db="EMBL/GenBank/DDBJ databases">
        <authorList>
            <consortium name="Pathogen Informatics"/>
            <person name="Doyle S."/>
        </authorList>
    </citation>
    <scope>NUCLEOTIDE SEQUENCE [LARGE SCALE GENOMIC DNA]</scope>
    <source>
        <strain evidence="2 3">NCTC8261</strain>
    </source>
</reference>
<gene>
    <name evidence="2" type="primary">idnT</name>
    <name evidence="2" type="ORF">NCTC8261_00833</name>
</gene>
<sequence>MVINLGLPFILIPFVISALLKVVQGSGTVSVITAATLSAPIGTQLGLDPILIFLASGAGARACCHVNDSYFWVYTNCMGFDMKTGLKTLSISNIFMSLGGLLATYIASLWL</sequence>
<name>A0A379WLC5_SALET</name>